<evidence type="ECO:0000256" key="2">
    <source>
        <dbReference type="SAM" id="Phobius"/>
    </source>
</evidence>
<dbReference type="InterPro" id="IPR000195">
    <property type="entry name" value="Rab-GAP-TBC_dom"/>
</dbReference>
<dbReference type="PROSITE" id="PS50086">
    <property type="entry name" value="TBC_RABGAP"/>
    <property type="match status" value="1"/>
</dbReference>
<evidence type="ECO:0000256" key="1">
    <source>
        <dbReference type="ARBA" id="ARBA00022468"/>
    </source>
</evidence>
<feature type="domain" description="Rab-GAP TBC" evidence="3">
    <location>
        <begin position="10"/>
        <end position="219"/>
    </location>
</feature>
<keyword evidence="5" id="KW-1185">Reference proteome</keyword>
<dbReference type="Pfam" id="PF00566">
    <property type="entry name" value="RabGAP-TBC"/>
    <property type="match status" value="1"/>
</dbReference>
<evidence type="ECO:0000313" key="4">
    <source>
        <dbReference type="EMBL" id="WFD03673.1"/>
    </source>
</evidence>
<keyword evidence="1" id="KW-0343">GTPase activation</keyword>
<dbReference type="SUPFAM" id="SSF47923">
    <property type="entry name" value="Ypt/Rab-GAP domain of gyp1p"/>
    <property type="match status" value="2"/>
</dbReference>
<dbReference type="Gene3D" id="1.10.8.1310">
    <property type="match status" value="1"/>
</dbReference>
<dbReference type="PANTHER" id="PTHR20913">
    <property type="entry name" value="TBC1 DOMAIN FAMILY MEMBER 20/GTPASE"/>
    <property type="match status" value="1"/>
</dbReference>
<dbReference type="GO" id="GO:0006888">
    <property type="term" value="P:endoplasmic reticulum to Golgi vesicle-mediated transport"/>
    <property type="evidence" value="ECO:0007669"/>
    <property type="project" value="TreeGrafter"/>
</dbReference>
<organism evidence="4 5">
    <name type="scientific">Malassezia obtusa</name>
    <dbReference type="NCBI Taxonomy" id="76774"/>
    <lineage>
        <taxon>Eukaryota</taxon>
        <taxon>Fungi</taxon>
        <taxon>Dikarya</taxon>
        <taxon>Basidiomycota</taxon>
        <taxon>Ustilaginomycotina</taxon>
        <taxon>Malasseziomycetes</taxon>
        <taxon>Malasseziales</taxon>
        <taxon>Malasseziaceae</taxon>
        <taxon>Malassezia</taxon>
    </lineage>
</organism>
<keyword evidence="2" id="KW-0812">Transmembrane</keyword>
<proteinExistence type="predicted"/>
<feature type="transmembrane region" description="Helical" evidence="2">
    <location>
        <begin position="377"/>
        <end position="402"/>
    </location>
</feature>
<reference evidence="4" key="1">
    <citation type="submission" date="2023-03" db="EMBL/GenBank/DDBJ databases">
        <title>Mating type loci evolution in Malassezia.</title>
        <authorList>
            <person name="Coelho M.A."/>
        </authorList>
    </citation>
    <scope>NUCLEOTIDE SEQUENCE</scope>
    <source>
        <strain evidence="4">CBS 7876</strain>
    </source>
</reference>
<keyword evidence="2" id="KW-0472">Membrane</keyword>
<dbReference type="Proteomes" id="UP001214603">
    <property type="component" value="Chromosome 5"/>
</dbReference>
<dbReference type="GO" id="GO:0005789">
    <property type="term" value="C:endoplasmic reticulum membrane"/>
    <property type="evidence" value="ECO:0007669"/>
    <property type="project" value="TreeGrafter"/>
</dbReference>
<gene>
    <name evidence="4" type="primary">GYP8</name>
    <name evidence="4" type="ORF">MOBT1_002366</name>
</gene>
<sequence>MDDARADAAAARAADAAHPWTQLLGIDATDEPAAPDAPMLPSRAALAAHRDEAQVALDVQRSFVLYAETQDAHVRDARRRQLDAVLRGTLRAYPVLHYYQGFHDVASLVVLTLAPALPPDGVPWTSTRERALVQRAVDRIALHVVRDSMASDLTPVLGQLKIVRNMVRAADLPYALALERAFAPAQVLVALPWVLTLLAHDVPTLPIAQRVLDYVLSHGPASILYICAAILLQRKAALAADAAASGTPALEDLDAAQLHHTLARVPPLDADACAALLAHADTLRRAYPLRCPAVRAHTVLAGSSVLFTDDPACTDSAALTYAALPGRAHALDAAPTPREDAPVRLAAPRVRVARVPRVLLVRRLVPFLARRAATVPLLLAASLSLLFGGSVLSVVLAVQLAAAPP</sequence>
<dbReference type="PANTHER" id="PTHR20913:SF7">
    <property type="entry name" value="RE60063P"/>
    <property type="match status" value="1"/>
</dbReference>
<evidence type="ECO:0000259" key="3">
    <source>
        <dbReference type="PROSITE" id="PS50086"/>
    </source>
</evidence>
<dbReference type="EMBL" id="CP119938">
    <property type="protein sequence ID" value="WFD03673.1"/>
    <property type="molecule type" value="Genomic_DNA"/>
</dbReference>
<protein>
    <submittedName>
        <fullName evidence="4">GTPase-activating protein gyp8</fullName>
    </submittedName>
</protein>
<accession>A0AAF0E5V6</accession>
<dbReference type="InterPro" id="IPR045913">
    <property type="entry name" value="TBC20/Gyp8-like"/>
</dbReference>
<dbReference type="GO" id="GO:0005096">
    <property type="term" value="F:GTPase activator activity"/>
    <property type="evidence" value="ECO:0007669"/>
    <property type="project" value="UniProtKB-KW"/>
</dbReference>
<dbReference type="Gene3D" id="1.10.472.80">
    <property type="entry name" value="Ypt/Rab-GAP domain of gyp1p, domain 3"/>
    <property type="match status" value="1"/>
</dbReference>
<dbReference type="InterPro" id="IPR035969">
    <property type="entry name" value="Rab-GAP_TBC_sf"/>
</dbReference>
<evidence type="ECO:0000313" key="5">
    <source>
        <dbReference type="Proteomes" id="UP001214603"/>
    </source>
</evidence>
<dbReference type="AlphaFoldDB" id="A0AAF0E5V6"/>
<keyword evidence="2" id="KW-1133">Transmembrane helix</keyword>
<name>A0AAF0E5V6_9BASI</name>